<dbReference type="EMBL" id="AOUO01000307">
    <property type="protein sequence ID" value="EOD66469.1"/>
    <property type="molecule type" value="Genomic_DNA"/>
</dbReference>
<proteinExistence type="predicted"/>
<name>R1I7T2_9PSEU</name>
<dbReference type="eggNOG" id="COG2856">
    <property type="taxonomic scope" value="Bacteria"/>
</dbReference>
<evidence type="ECO:0008006" key="3">
    <source>
        <dbReference type="Google" id="ProtNLM"/>
    </source>
</evidence>
<keyword evidence="2" id="KW-1185">Reference proteome</keyword>
<sequence>MRLGKHARRCLDVIELLDIPDPFDVAALVRQIAAGRGRPIVLKPITTGDSAPSGFWVAARTKDYICYEADTAKLHQEHIILHELGHMVCEHDTPAGSHDLLAQLLLPTLDPAVVRKVLARTAYSDPEEEQAELFATLVLGQAGRFSLRKMRADSPELLALLDRIEQAIAPTKPR</sequence>
<evidence type="ECO:0000313" key="1">
    <source>
        <dbReference type="EMBL" id="EOD66469.1"/>
    </source>
</evidence>
<evidence type="ECO:0000313" key="2">
    <source>
        <dbReference type="Proteomes" id="UP000014139"/>
    </source>
</evidence>
<dbReference type="OrthoDB" id="4144896at2"/>
<accession>R1I7T2</accession>
<dbReference type="Gene3D" id="1.10.10.2910">
    <property type="match status" value="1"/>
</dbReference>
<dbReference type="Proteomes" id="UP000014139">
    <property type="component" value="Unassembled WGS sequence"/>
</dbReference>
<dbReference type="RefSeq" id="WP_003090736.1">
    <property type="nucleotide sequence ID" value="NZ_AOUO01000307.1"/>
</dbReference>
<gene>
    <name evidence="1" type="ORF">H480_21287</name>
</gene>
<dbReference type="AlphaFoldDB" id="R1I7T2"/>
<reference evidence="1 2" key="1">
    <citation type="submission" date="2013-02" db="EMBL/GenBank/DDBJ databases">
        <title>Draft genome sequence of Amycolatopsis vancoresmycina strain DSM 44592T.</title>
        <authorList>
            <person name="Kumar S."/>
            <person name="Kaur N."/>
            <person name="Kaur C."/>
            <person name="Raghava G.P.S."/>
            <person name="Mayilraj S."/>
        </authorList>
    </citation>
    <scope>NUCLEOTIDE SEQUENCE [LARGE SCALE GENOMIC DNA]</scope>
    <source>
        <strain evidence="1 2">DSM 44592</strain>
    </source>
</reference>
<organism evidence="1 2">
    <name type="scientific">Amycolatopsis vancoresmycina DSM 44592</name>
    <dbReference type="NCBI Taxonomy" id="1292037"/>
    <lineage>
        <taxon>Bacteria</taxon>
        <taxon>Bacillati</taxon>
        <taxon>Actinomycetota</taxon>
        <taxon>Actinomycetes</taxon>
        <taxon>Pseudonocardiales</taxon>
        <taxon>Pseudonocardiaceae</taxon>
        <taxon>Amycolatopsis</taxon>
    </lineage>
</organism>
<dbReference type="PATRIC" id="fig|1292037.4.peg.4032"/>
<comment type="caution">
    <text evidence="1">The sequence shown here is derived from an EMBL/GenBank/DDBJ whole genome shotgun (WGS) entry which is preliminary data.</text>
</comment>
<protein>
    <recommendedName>
        <fullName evidence="3">IrrE N-terminal-like domain-containing protein</fullName>
    </recommendedName>
</protein>